<organism evidence="1 2">
    <name type="scientific">Paenibacillus medicaginis</name>
    <dbReference type="NCBI Taxonomy" id="1470560"/>
    <lineage>
        <taxon>Bacteria</taxon>
        <taxon>Bacillati</taxon>
        <taxon>Bacillota</taxon>
        <taxon>Bacilli</taxon>
        <taxon>Bacillales</taxon>
        <taxon>Paenibacillaceae</taxon>
        <taxon>Paenibacillus</taxon>
    </lineage>
</organism>
<accession>A0ABV5BV22</accession>
<protein>
    <recommendedName>
        <fullName evidence="3">Phage tail protein</fullName>
    </recommendedName>
</protein>
<proteinExistence type="predicted"/>
<evidence type="ECO:0000313" key="2">
    <source>
        <dbReference type="Proteomes" id="UP001580430"/>
    </source>
</evidence>
<name>A0ABV5BV22_9BACL</name>
<sequence length="179" mass="18958">MATRQLKVLTEVGTHGVGSLNVIQVKTLSGGAKVIGTDVDNYTLVEDAGFNADGDRTVKQLSAITNKAYLIASPEIRNMGEALVDFYNGVGEFARIVIPEPGYTRFETSSYSLNTGVSEVAKGHVAHFDPATKKFIISVAGTPHTDYAGSSAQFLVVASEDETGYTLGAPTVRLEVSKA</sequence>
<gene>
    <name evidence="1" type="ORF">ACE5LO_01690</name>
</gene>
<dbReference type="EMBL" id="JBHIRY010000001">
    <property type="protein sequence ID" value="MFB5759097.1"/>
    <property type="molecule type" value="Genomic_DNA"/>
</dbReference>
<keyword evidence="2" id="KW-1185">Reference proteome</keyword>
<evidence type="ECO:0008006" key="3">
    <source>
        <dbReference type="Google" id="ProtNLM"/>
    </source>
</evidence>
<dbReference type="RefSeq" id="WP_375518349.1">
    <property type="nucleotide sequence ID" value="NZ_JBHIRY010000001.1"/>
</dbReference>
<reference evidence="1 2" key="1">
    <citation type="submission" date="2024-09" db="EMBL/GenBank/DDBJ databases">
        <title>Paenibacillus zeirhizospherea sp. nov., isolated from surface of the maize (Zea mays) roots in a horticulture field, Hungary.</title>
        <authorList>
            <person name="Marton D."/>
            <person name="Farkas M."/>
            <person name="Bedics A."/>
            <person name="Toth E."/>
            <person name="Tancsics A."/>
            <person name="Boka K."/>
            <person name="Marati G."/>
            <person name="Kriszt B."/>
            <person name="Cserhati M."/>
        </authorList>
    </citation>
    <scope>NUCLEOTIDE SEQUENCE [LARGE SCALE GENOMIC DNA]</scope>
    <source>
        <strain evidence="1 2">JCM 18446</strain>
    </source>
</reference>
<evidence type="ECO:0000313" key="1">
    <source>
        <dbReference type="EMBL" id="MFB5759097.1"/>
    </source>
</evidence>
<comment type="caution">
    <text evidence="1">The sequence shown here is derived from an EMBL/GenBank/DDBJ whole genome shotgun (WGS) entry which is preliminary data.</text>
</comment>
<dbReference type="Proteomes" id="UP001580430">
    <property type="component" value="Unassembled WGS sequence"/>
</dbReference>